<dbReference type="Proteomes" id="UP001597216">
    <property type="component" value="Unassembled WGS sequence"/>
</dbReference>
<feature type="transmembrane region" description="Helical" evidence="3">
    <location>
        <begin position="299"/>
        <end position="316"/>
    </location>
</feature>
<protein>
    <submittedName>
        <fullName evidence="4">MFS transporter</fullName>
    </submittedName>
</protein>
<dbReference type="PANTHER" id="PTHR11328:SF24">
    <property type="entry name" value="MAJOR FACILITATOR SUPERFAMILY (MFS) PROFILE DOMAIN-CONTAINING PROTEIN"/>
    <property type="match status" value="1"/>
</dbReference>
<dbReference type="InterPro" id="IPR039672">
    <property type="entry name" value="MFS_2"/>
</dbReference>
<feature type="compositionally biased region" description="Low complexity" evidence="2">
    <location>
        <begin position="460"/>
        <end position="475"/>
    </location>
</feature>
<feature type="transmembrane region" description="Helical" evidence="3">
    <location>
        <begin position="86"/>
        <end position="105"/>
    </location>
</feature>
<dbReference type="InterPro" id="IPR036259">
    <property type="entry name" value="MFS_trans_sf"/>
</dbReference>
<dbReference type="Gene3D" id="1.20.1250.20">
    <property type="entry name" value="MFS general substrate transporter like domains"/>
    <property type="match status" value="1"/>
</dbReference>
<keyword evidence="5" id="KW-1185">Reference proteome</keyword>
<accession>A0ABW3T5K6</accession>
<feature type="region of interest" description="Disordered" evidence="2">
    <location>
        <begin position="456"/>
        <end position="475"/>
    </location>
</feature>
<dbReference type="RefSeq" id="WP_377354445.1">
    <property type="nucleotide sequence ID" value="NZ_JBHTLQ010000050.1"/>
</dbReference>
<dbReference type="SUPFAM" id="SSF103473">
    <property type="entry name" value="MFS general substrate transporter"/>
    <property type="match status" value="1"/>
</dbReference>
<feature type="transmembrane region" description="Helical" evidence="3">
    <location>
        <begin position="51"/>
        <end position="74"/>
    </location>
</feature>
<keyword evidence="3" id="KW-0472">Membrane</keyword>
<evidence type="ECO:0000256" key="3">
    <source>
        <dbReference type="SAM" id="Phobius"/>
    </source>
</evidence>
<feature type="transmembrane region" description="Helical" evidence="3">
    <location>
        <begin position="322"/>
        <end position="342"/>
    </location>
</feature>
<evidence type="ECO:0000313" key="5">
    <source>
        <dbReference type="Proteomes" id="UP001597216"/>
    </source>
</evidence>
<sequence>MTTATASPAAGRLSTPTIFAFASAGIPGAMLMLILGTYMPRFYASHLAIPLTAVAAAVATVRLIDIGFDLVIGYGMDRTHTRFGRYKVWFTLGLPILMFATWKILNPPEGAGVGYLITWLLIIYTGTSISSLSHAAWAAALATGYNERSRIYGWMQGVAVVGSVTLLLTPILTKGAIQPGKGESMAAIGLIIICLLPFTTAANVLTVPEKLGPPQKGASLKDYMAVFTTPGMARLVLADLFLVLGPGTTSPIYIFFFHDAKGFPIKEVSLLLIPYIGAGLLGAPAWARIAQTLGKHRTLQVACVCYAITQTILMAMPKGAFAMTAVGMFSVGFCASAFTLLIRAMVADISDQIRLDTGQNQAGLLYALITITQKFGSSITVAIVFPILAAVGYNAKEGAVNTEAAIRGLEMCYLFAPIALVLVGGALFFGYKLDSERHADIRRQLDEREAALTADLEAEPLSGLSSAPGAAPSGR</sequence>
<comment type="caution">
    <text evidence="4">The sequence shown here is derived from an EMBL/GenBank/DDBJ whole genome shotgun (WGS) entry which is preliminary data.</text>
</comment>
<feature type="transmembrane region" description="Helical" evidence="3">
    <location>
        <begin position="363"/>
        <end position="393"/>
    </location>
</feature>
<dbReference type="PANTHER" id="PTHR11328">
    <property type="entry name" value="MAJOR FACILITATOR SUPERFAMILY DOMAIN-CONTAINING PROTEIN"/>
    <property type="match status" value="1"/>
</dbReference>
<reference evidence="5" key="1">
    <citation type="journal article" date="2019" name="Int. J. Syst. Evol. Microbiol.">
        <title>The Global Catalogue of Microorganisms (GCM) 10K type strain sequencing project: providing services to taxonomists for standard genome sequencing and annotation.</title>
        <authorList>
            <consortium name="The Broad Institute Genomics Platform"/>
            <consortium name="The Broad Institute Genome Sequencing Center for Infectious Disease"/>
            <person name="Wu L."/>
            <person name="Ma J."/>
        </authorList>
    </citation>
    <scope>NUCLEOTIDE SEQUENCE [LARGE SCALE GENOMIC DNA]</scope>
    <source>
        <strain evidence="5">CCUG 55074</strain>
    </source>
</reference>
<keyword evidence="3" id="KW-0812">Transmembrane</keyword>
<keyword evidence="3" id="KW-1133">Transmembrane helix</keyword>
<gene>
    <name evidence="4" type="ORF">ACFQ27_17025</name>
</gene>
<feature type="transmembrane region" description="Helical" evidence="3">
    <location>
        <begin position="18"/>
        <end position="39"/>
    </location>
</feature>
<feature type="transmembrane region" description="Helical" evidence="3">
    <location>
        <begin position="151"/>
        <end position="172"/>
    </location>
</feature>
<feature type="transmembrane region" description="Helical" evidence="3">
    <location>
        <begin position="413"/>
        <end position="433"/>
    </location>
</feature>
<feature type="transmembrane region" description="Helical" evidence="3">
    <location>
        <begin position="117"/>
        <end position="139"/>
    </location>
</feature>
<evidence type="ECO:0000313" key="4">
    <source>
        <dbReference type="EMBL" id="MFD1192293.1"/>
    </source>
</evidence>
<feature type="transmembrane region" description="Helical" evidence="3">
    <location>
        <begin position="184"/>
        <end position="206"/>
    </location>
</feature>
<organism evidence="4 5">
    <name type="scientific">Phenylobacterium conjunctum</name>
    <dbReference type="NCBI Taxonomy" id="1298959"/>
    <lineage>
        <taxon>Bacteria</taxon>
        <taxon>Pseudomonadati</taxon>
        <taxon>Pseudomonadota</taxon>
        <taxon>Alphaproteobacteria</taxon>
        <taxon>Caulobacterales</taxon>
        <taxon>Caulobacteraceae</taxon>
        <taxon>Phenylobacterium</taxon>
    </lineage>
</organism>
<evidence type="ECO:0000256" key="1">
    <source>
        <dbReference type="ARBA" id="ARBA00009617"/>
    </source>
</evidence>
<feature type="transmembrane region" description="Helical" evidence="3">
    <location>
        <begin position="235"/>
        <end position="256"/>
    </location>
</feature>
<evidence type="ECO:0000256" key="2">
    <source>
        <dbReference type="SAM" id="MobiDB-lite"/>
    </source>
</evidence>
<feature type="transmembrane region" description="Helical" evidence="3">
    <location>
        <begin position="268"/>
        <end position="287"/>
    </location>
</feature>
<comment type="similarity">
    <text evidence="1">Belongs to the sodium:galactoside symporter (TC 2.A.2) family.</text>
</comment>
<name>A0ABW3T5K6_9CAUL</name>
<dbReference type="Pfam" id="PF13347">
    <property type="entry name" value="MFS_2"/>
    <property type="match status" value="1"/>
</dbReference>
<dbReference type="EMBL" id="JBHTLQ010000050">
    <property type="protein sequence ID" value="MFD1192293.1"/>
    <property type="molecule type" value="Genomic_DNA"/>
</dbReference>
<proteinExistence type="inferred from homology"/>